<evidence type="ECO:0000313" key="3">
    <source>
        <dbReference type="EMBL" id="KAK5948330.1"/>
    </source>
</evidence>
<feature type="region of interest" description="Disordered" evidence="1">
    <location>
        <begin position="471"/>
        <end position="537"/>
    </location>
</feature>
<sequence length="537" mass="59778">MESILHPLKKDKKRDDSKDRDSREKKRSTLSIRPTTRSKDATASRNPSVSSPGLKPAPCKFEMIMESPPAMLHGSVNYSSGALLSGRLRLNVEDPSGEVTLTKFEMVLEVRTSTKKPIQKECKECTTKREAVKEWNFLSEPKTFIRMRDNQFPWSYLLEGRLPATTHGQLGDIAYFFVIKAVTASGEDISLTHPLQVQRAVPPGPDKASIRIFPPTNLTGRVNMSPVVYPIGKFPVSMTLSGVVEKKEQSQTRWRLKKMMWRVEEHSKVKSSPCDKHKGKVSEGKAVQHSESKQLGSGEMKSGWKTDFDTAGGEIVLDFEAQLCTKPSHKVCCDVDSQSGLEVKHTLVLELIVAEEFVPNKNTNLITPTGAARVLRMQFALIVTERAGMGISWEDEMPPMYEDVPASPPGYGNADKNDGAFGGAIMEDYHGPDFDYTDLERLPTTNASQPPVYREREWPEVNAGLPMRHRLDTDDSEVAGPSQPRQRLGGFRLDELEAEPQFTPRRRTSDEGGEAVIDYGEGSAGAASTEQNTRRAR</sequence>
<gene>
    <name evidence="3" type="primary">LDB19</name>
    <name evidence="3" type="ORF">OHC33_010640</name>
</gene>
<dbReference type="Proteomes" id="UP001316803">
    <property type="component" value="Unassembled WGS sequence"/>
</dbReference>
<accession>A0AAN8EFC8</accession>
<feature type="region of interest" description="Disordered" evidence="1">
    <location>
        <begin position="1"/>
        <end position="55"/>
    </location>
</feature>
<organism evidence="3 4">
    <name type="scientific">Knufia fluminis</name>
    <dbReference type="NCBI Taxonomy" id="191047"/>
    <lineage>
        <taxon>Eukaryota</taxon>
        <taxon>Fungi</taxon>
        <taxon>Dikarya</taxon>
        <taxon>Ascomycota</taxon>
        <taxon>Pezizomycotina</taxon>
        <taxon>Eurotiomycetes</taxon>
        <taxon>Chaetothyriomycetidae</taxon>
        <taxon>Chaetothyriales</taxon>
        <taxon>Trichomeriaceae</taxon>
        <taxon>Knufia</taxon>
    </lineage>
</organism>
<dbReference type="EMBL" id="JAKLMC020000049">
    <property type="protein sequence ID" value="KAK5948330.1"/>
    <property type="molecule type" value="Genomic_DNA"/>
</dbReference>
<reference evidence="3 4" key="1">
    <citation type="submission" date="2022-12" db="EMBL/GenBank/DDBJ databases">
        <title>Genomic features and morphological characterization of a novel Knufia sp. strain isolated from spacecraft assembly facility.</title>
        <authorList>
            <person name="Teixeira M."/>
            <person name="Chander A.M."/>
            <person name="Stajich J.E."/>
            <person name="Venkateswaran K."/>
        </authorList>
    </citation>
    <scope>NUCLEOTIDE SEQUENCE [LARGE SCALE GENOMIC DNA]</scope>
    <source>
        <strain evidence="3 4">FJI-L2-BK-P2</strain>
    </source>
</reference>
<evidence type="ECO:0000256" key="1">
    <source>
        <dbReference type="SAM" id="MobiDB-lite"/>
    </source>
</evidence>
<comment type="caution">
    <text evidence="3">The sequence shown here is derived from an EMBL/GenBank/DDBJ whole genome shotgun (WGS) entry which is preliminary data.</text>
</comment>
<evidence type="ECO:0000313" key="4">
    <source>
        <dbReference type="Proteomes" id="UP001316803"/>
    </source>
</evidence>
<proteinExistence type="predicted"/>
<feature type="compositionally biased region" description="Basic and acidic residues" evidence="1">
    <location>
        <begin position="267"/>
        <end position="292"/>
    </location>
</feature>
<protein>
    <submittedName>
        <fullName evidence="3">Endocytosis regulator</fullName>
    </submittedName>
</protein>
<evidence type="ECO:0000259" key="2">
    <source>
        <dbReference type="Pfam" id="PF13002"/>
    </source>
</evidence>
<feature type="domain" description="LDB19 N-terminal" evidence="2">
    <location>
        <begin position="106"/>
        <end position="281"/>
    </location>
</feature>
<feature type="region of interest" description="Disordered" evidence="1">
    <location>
        <begin position="267"/>
        <end position="301"/>
    </location>
</feature>
<dbReference type="InterPro" id="IPR024391">
    <property type="entry name" value="LDB19_N"/>
</dbReference>
<name>A0AAN8EFC8_9EURO</name>
<feature type="compositionally biased region" description="Basic and acidic residues" evidence="1">
    <location>
        <begin position="13"/>
        <end position="24"/>
    </location>
</feature>
<dbReference type="Pfam" id="PF13002">
    <property type="entry name" value="LDB19"/>
    <property type="match status" value="1"/>
</dbReference>
<keyword evidence="4" id="KW-1185">Reference proteome</keyword>
<dbReference type="AlphaFoldDB" id="A0AAN8EFC8"/>